<name>A0A1D2MP89_ORCCI</name>
<organism evidence="2 3">
    <name type="scientific">Orchesella cincta</name>
    <name type="common">Springtail</name>
    <name type="synonym">Podura cincta</name>
    <dbReference type="NCBI Taxonomy" id="48709"/>
    <lineage>
        <taxon>Eukaryota</taxon>
        <taxon>Metazoa</taxon>
        <taxon>Ecdysozoa</taxon>
        <taxon>Arthropoda</taxon>
        <taxon>Hexapoda</taxon>
        <taxon>Collembola</taxon>
        <taxon>Entomobryomorpha</taxon>
        <taxon>Entomobryoidea</taxon>
        <taxon>Orchesellidae</taxon>
        <taxon>Orchesellinae</taxon>
        <taxon>Orchesella</taxon>
    </lineage>
</organism>
<protein>
    <submittedName>
        <fullName evidence="2">Transmembrane protein</fullName>
    </submittedName>
</protein>
<comment type="caution">
    <text evidence="2">The sequence shown here is derived from an EMBL/GenBank/DDBJ whole genome shotgun (WGS) entry which is preliminary data.</text>
</comment>
<dbReference type="AlphaFoldDB" id="A0A1D2MP89"/>
<evidence type="ECO:0000313" key="2">
    <source>
        <dbReference type="EMBL" id="ODM94625.1"/>
    </source>
</evidence>
<accession>A0A1D2MP89</accession>
<keyword evidence="1" id="KW-0472">Membrane</keyword>
<gene>
    <name evidence="2" type="ORF">Ocin01_12056</name>
</gene>
<feature type="transmembrane region" description="Helical" evidence="1">
    <location>
        <begin position="37"/>
        <end position="55"/>
    </location>
</feature>
<dbReference type="Proteomes" id="UP000094527">
    <property type="component" value="Unassembled WGS sequence"/>
</dbReference>
<evidence type="ECO:0000313" key="3">
    <source>
        <dbReference type="Proteomes" id="UP000094527"/>
    </source>
</evidence>
<reference evidence="2 3" key="1">
    <citation type="journal article" date="2016" name="Genome Biol. Evol.">
        <title>Gene Family Evolution Reflects Adaptation to Soil Environmental Stressors in the Genome of the Collembolan Orchesella cincta.</title>
        <authorList>
            <person name="Faddeeva-Vakhrusheva A."/>
            <person name="Derks M.F."/>
            <person name="Anvar S.Y."/>
            <person name="Agamennone V."/>
            <person name="Suring W."/>
            <person name="Smit S."/>
            <person name="van Straalen N.M."/>
            <person name="Roelofs D."/>
        </authorList>
    </citation>
    <scope>NUCLEOTIDE SEQUENCE [LARGE SCALE GENOMIC DNA]</scope>
    <source>
        <tissue evidence="2">Mixed pool</tissue>
    </source>
</reference>
<keyword evidence="3" id="KW-1185">Reference proteome</keyword>
<proteinExistence type="predicted"/>
<dbReference type="OMA" id="WTITAFL"/>
<keyword evidence="1" id="KW-1133">Transmembrane helix</keyword>
<evidence type="ECO:0000256" key="1">
    <source>
        <dbReference type="SAM" id="Phobius"/>
    </source>
</evidence>
<keyword evidence="1 2" id="KW-0812">Transmembrane</keyword>
<feature type="transmembrane region" description="Helical" evidence="1">
    <location>
        <begin position="80"/>
        <end position="100"/>
    </location>
</feature>
<dbReference type="EMBL" id="LJIJ01000780">
    <property type="protein sequence ID" value="ODM94625.1"/>
    <property type="molecule type" value="Genomic_DNA"/>
</dbReference>
<sequence length="130" mass="14449">MAGADTIGLGLGVILLIVLWTITAFLWVLLSRSQTTLRIVVTTLALLLTFSLFLIPTSEAGKRISLQPPKTSYELYDYKFVGRAVLIIVLFISVAAAMAIHLSQFWSVKVHGSDPVPKRRQQSLLVDYFK</sequence>
<feature type="transmembrane region" description="Helical" evidence="1">
    <location>
        <begin position="6"/>
        <end position="30"/>
    </location>
</feature>